<keyword evidence="1" id="KW-0472">Membrane</keyword>
<feature type="transmembrane region" description="Helical" evidence="1">
    <location>
        <begin position="35"/>
        <end position="54"/>
    </location>
</feature>
<sequence length="105" mass="11149">MTVVVAISQLALLAALAWLWSTGVTDATATNVDWGFVLLATGTPVALVLSSWVGRRRQERTCPREPEATRVIALVTQRVTLGLTGLTLIVAPFVIFGALVFGPMG</sequence>
<keyword evidence="3" id="KW-1185">Reference proteome</keyword>
<organism evidence="2 3">
    <name type="scientific">Aeromicrobium phoceense</name>
    <dbReference type="NCBI Taxonomy" id="2754045"/>
    <lineage>
        <taxon>Bacteria</taxon>
        <taxon>Bacillati</taxon>
        <taxon>Actinomycetota</taxon>
        <taxon>Actinomycetes</taxon>
        <taxon>Propionibacteriales</taxon>
        <taxon>Nocardioidaceae</taxon>
        <taxon>Aeromicrobium</taxon>
    </lineage>
</organism>
<dbReference type="Proteomes" id="UP000550354">
    <property type="component" value="Unassembled WGS sequence"/>
</dbReference>
<evidence type="ECO:0000256" key="1">
    <source>
        <dbReference type="SAM" id="Phobius"/>
    </source>
</evidence>
<dbReference type="RefSeq" id="WP_181755322.1">
    <property type="nucleotide sequence ID" value="NZ_DAMCVE010000002.1"/>
</dbReference>
<keyword evidence="1" id="KW-1133">Transmembrane helix</keyword>
<keyword evidence="1" id="KW-0812">Transmembrane</keyword>
<evidence type="ECO:0000313" key="2">
    <source>
        <dbReference type="EMBL" id="MBA4608527.1"/>
    </source>
</evidence>
<name>A0A838XFB2_9ACTN</name>
<evidence type="ECO:0000313" key="3">
    <source>
        <dbReference type="Proteomes" id="UP000550354"/>
    </source>
</evidence>
<reference evidence="2 3" key="1">
    <citation type="submission" date="2020-07" db="EMBL/GenBank/DDBJ databases">
        <title>Draft genome and description of Aeromicrobium phoceense strain Marseille-Q0843 isolated from healthy skin swab.</title>
        <authorList>
            <person name="Boxberger M."/>
            <person name="La Scola B."/>
        </authorList>
    </citation>
    <scope>NUCLEOTIDE SEQUENCE [LARGE SCALE GENOMIC DNA]</scope>
    <source>
        <strain evidence="2 3">Marseille-Q0843</strain>
    </source>
</reference>
<comment type="caution">
    <text evidence="2">The sequence shown here is derived from an EMBL/GenBank/DDBJ whole genome shotgun (WGS) entry which is preliminary data.</text>
</comment>
<dbReference type="AlphaFoldDB" id="A0A838XFB2"/>
<accession>A0A838XFB2</accession>
<feature type="transmembrane region" description="Helical" evidence="1">
    <location>
        <begin position="79"/>
        <end position="101"/>
    </location>
</feature>
<protein>
    <submittedName>
        <fullName evidence="2">Uncharacterized protein</fullName>
    </submittedName>
</protein>
<dbReference type="EMBL" id="JACEOG010000001">
    <property type="protein sequence ID" value="MBA4608527.1"/>
    <property type="molecule type" value="Genomic_DNA"/>
</dbReference>
<proteinExistence type="predicted"/>
<gene>
    <name evidence="2" type="ORF">H1W00_08580</name>
</gene>